<proteinExistence type="predicted"/>
<sequence>RKNTRRDTGFRREMDTDSQYIDYSYMYNPICLRCKMHRFCPKDRVLLVTASLEERASEGGAAAVVAADLVYSPKEGVPSRVVHPDRARILILRSATRMDVGGSDFSNKRGSCFPTDIVHLDESPNENPRDECS</sequence>
<dbReference type="EMBL" id="KQ981855">
    <property type="protein sequence ID" value="KYN34921.1"/>
    <property type="molecule type" value="Genomic_DNA"/>
</dbReference>
<reference evidence="1 2" key="1">
    <citation type="submission" date="2016-03" db="EMBL/GenBank/DDBJ databases">
        <title>Trachymyrmex septentrionalis WGS genome.</title>
        <authorList>
            <person name="Nygaard S."/>
            <person name="Hu H."/>
            <person name="Boomsma J."/>
            <person name="Zhang G."/>
        </authorList>
    </citation>
    <scope>NUCLEOTIDE SEQUENCE [LARGE SCALE GENOMIC DNA]</scope>
    <source>
        <strain evidence="1">Tsep2-gDNA-1</strain>
        <tissue evidence="1">Whole body</tissue>
    </source>
</reference>
<organism evidence="1 2">
    <name type="scientific">Trachymyrmex septentrionalis</name>
    <dbReference type="NCBI Taxonomy" id="34720"/>
    <lineage>
        <taxon>Eukaryota</taxon>
        <taxon>Metazoa</taxon>
        <taxon>Ecdysozoa</taxon>
        <taxon>Arthropoda</taxon>
        <taxon>Hexapoda</taxon>
        <taxon>Insecta</taxon>
        <taxon>Pterygota</taxon>
        <taxon>Neoptera</taxon>
        <taxon>Endopterygota</taxon>
        <taxon>Hymenoptera</taxon>
        <taxon>Apocrita</taxon>
        <taxon>Aculeata</taxon>
        <taxon>Formicoidea</taxon>
        <taxon>Formicidae</taxon>
        <taxon>Myrmicinae</taxon>
        <taxon>Trachymyrmex</taxon>
    </lineage>
</organism>
<evidence type="ECO:0000313" key="1">
    <source>
        <dbReference type="EMBL" id="KYN34921.1"/>
    </source>
</evidence>
<dbReference type="AlphaFoldDB" id="A0A195F3G1"/>
<keyword evidence="2" id="KW-1185">Reference proteome</keyword>
<name>A0A195F3G1_9HYME</name>
<evidence type="ECO:0000313" key="2">
    <source>
        <dbReference type="Proteomes" id="UP000078541"/>
    </source>
</evidence>
<feature type="non-terminal residue" evidence="1">
    <location>
        <position position="1"/>
    </location>
</feature>
<dbReference type="Proteomes" id="UP000078541">
    <property type="component" value="Unassembled WGS sequence"/>
</dbReference>
<gene>
    <name evidence="1" type="ORF">ALC56_10889</name>
</gene>
<protein>
    <submittedName>
        <fullName evidence="1">Uncharacterized protein</fullName>
    </submittedName>
</protein>
<accession>A0A195F3G1</accession>